<accession>A0A6J5LE51</accession>
<evidence type="ECO:0000313" key="1">
    <source>
        <dbReference type="EMBL" id="CAB4129919.1"/>
    </source>
</evidence>
<organism evidence="1">
    <name type="scientific">uncultured Caudovirales phage</name>
    <dbReference type="NCBI Taxonomy" id="2100421"/>
    <lineage>
        <taxon>Viruses</taxon>
        <taxon>Duplodnaviria</taxon>
        <taxon>Heunggongvirae</taxon>
        <taxon>Uroviricota</taxon>
        <taxon>Caudoviricetes</taxon>
        <taxon>Peduoviridae</taxon>
        <taxon>Maltschvirus</taxon>
        <taxon>Maltschvirus maltsch</taxon>
    </lineage>
</organism>
<gene>
    <name evidence="1" type="ORF">UFOVP116_179</name>
</gene>
<proteinExistence type="predicted"/>
<sequence length="56" mass="6286">MSMNEILKEMPYLHPGEMPRHILDTGISNGTNIEDARVWTNSGNFNGSEIVLILTK</sequence>
<reference evidence="1" key="1">
    <citation type="submission" date="2020-04" db="EMBL/GenBank/DDBJ databases">
        <authorList>
            <person name="Chiriac C."/>
            <person name="Salcher M."/>
            <person name="Ghai R."/>
            <person name="Kavagutti S V."/>
        </authorList>
    </citation>
    <scope>NUCLEOTIDE SEQUENCE</scope>
</reference>
<protein>
    <submittedName>
        <fullName evidence="1">Uncharacterized protein</fullName>
    </submittedName>
</protein>
<dbReference type="EMBL" id="LR796237">
    <property type="protein sequence ID" value="CAB4129919.1"/>
    <property type="molecule type" value="Genomic_DNA"/>
</dbReference>
<name>A0A6J5LE51_9CAUD</name>